<name>A0A6A4G1C2_9STRA</name>
<comment type="caution">
    <text evidence="1">The sequence shown here is derived from an EMBL/GenBank/DDBJ whole genome shotgun (WGS) entry which is preliminary data.</text>
</comment>
<gene>
    <name evidence="1" type="ORF">PR003_g3298</name>
</gene>
<sequence>MGSEFLYSAIFRVHPRAFVHRDHDIFLDGVAALAIGLEHNGLPQALDASKTRPAFRKKCCVEEFGDDSVWVLQSVGIFGITFCGVSRGDEDLVRGATCLAVQIEL</sequence>
<proteinExistence type="predicted"/>
<reference evidence="1 2" key="1">
    <citation type="submission" date="2018-08" db="EMBL/GenBank/DDBJ databases">
        <title>Genomic investigation of the strawberry pathogen Phytophthora fragariae indicates pathogenicity is determined by transcriptional variation in three key races.</title>
        <authorList>
            <person name="Adams T.M."/>
            <person name="Armitage A.D."/>
            <person name="Sobczyk M.K."/>
            <person name="Bates H.J."/>
            <person name="Dunwell J.M."/>
            <person name="Nellist C.F."/>
            <person name="Harrison R.J."/>
        </authorList>
    </citation>
    <scope>NUCLEOTIDE SEQUENCE [LARGE SCALE GENOMIC DNA]</scope>
    <source>
        <strain evidence="1 2">SCRP333</strain>
    </source>
</reference>
<keyword evidence="2" id="KW-1185">Reference proteome</keyword>
<protein>
    <submittedName>
        <fullName evidence="1">Uncharacterized protein</fullName>
    </submittedName>
</protein>
<evidence type="ECO:0000313" key="1">
    <source>
        <dbReference type="EMBL" id="KAE9354557.1"/>
    </source>
</evidence>
<evidence type="ECO:0000313" key="2">
    <source>
        <dbReference type="Proteomes" id="UP000434957"/>
    </source>
</evidence>
<accession>A0A6A4G1C2</accession>
<dbReference type="Proteomes" id="UP000434957">
    <property type="component" value="Unassembled WGS sequence"/>
</dbReference>
<dbReference type="EMBL" id="QXFT01000114">
    <property type="protein sequence ID" value="KAE9354557.1"/>
    <property type="molecule type" value="Genomic_DNA"/>
</dbReference>
<dbReference type="AlphaFoldDB" id="A0A6A4G1C2"/>
<organism evidence="1 2">
    <name type="scientific">Phytophthora rubi</name>
    <dbReference type="NCBI Taxonomy" id="129364"/>
    <lineage>
        <taxon>Eukaryota</taxon>
        <taxon>Sar</taxon>
        <taxon>Stramenopiles</taxon>
        <taxon>Oomycota</taxon>
        <taxon>Peronosporomycetes</taxon>
        <taxon>Peronosporales</taxon>
        <taxon>Peronosporaceae</taxon>
        <taxon>Phytophthora</taxon>
    </lineage>
</organism>